<keyword evidence="3" id="KW-1185">Reference proteome</keyword>
<dbReference type="Pfam" id="PF14291">
    <property type="entry name" value="DUF4371"/>
    <property type="match status" value="1"/>
</dbReference>
<evidence type="ECO:0000259" key="1">
    <source>
        <dbReference type="Pfam" id="PF14291"/>
    </source>
</evidence>
<dbReference type="GeneID" id="103308742"/>
<dbReference type="PANTHER" id="PTHR45749:SF21">
    <property type="entry name" value="DUF4371 DOMAIN-CONTAINING PROTEIN"/>
    <property type="match status" value="1"/>
</dbReference>
<dbReference type="KEGG" id="api:103308742"/>
<dbReference type="InterPro" id="IPR025398">
    <property type="entry name" value="DUF4371"/>
</dbReference>
<feature type="domain" description="DUF4371" evidence="1">
    <location>
        <begin position="3"/>
        <end position="95"/>
    </location>
</feature>
<reference evidence="2" key="2">
    <citation type="submission" date="2022-06" db="UniProtKB">
        <authorList>
            <consortium name="EnsemblMetazoa"/>
        </authorList>
    </citation>
    <scope>IDENTIFICATION</scope>
</reference>
<dbReference type="SUPFAM" id="SSF53098">
    <property type="entry name" value="Ribonuclease H-like"/>
    <property type="match status" value="1"/>
</dbReference>
<dbReference type="Proteomes" id="UP000007819">
    <property type="component" value="Chromosome A1"/>
</dbReference>
<dbReference type="EnsemblMetazoa" id="XM_008182707.1">
    <property type="protein sequence ID" value="XP_008180929.1"/>
    <property type="gene ID" value="LOC103308742"/>
</dbReference>
<name>A0A8R2F6M8_ACYPI</name>
<protein>
    <recommendedName>
        <fullName evidence="1">DUF4371 domain-containing protein</fullName>
    </recommendedName>
</protein>
<organism evidence="2 3">
    <name type="scientific">Acyrthosiphon pisum</name>
    <name type="common">Pea aphid</name>
    <dbReference type="NCBI Taxonomy" id="7029"/>
    <lineage>
        <taxon>Eukaryota</taxon>
        <taxon>Metazoa</taxon>
        <taxon>Ecdysozoa</taxon>
        <taxon>Arthropoda</taxon>
        <taxon>Hexapoda</taxon>
        <taxon>Insecta</taxon>
        <taxon>Pterygota</taxon>
        <taxon>Neoptera</taxon>
        <taxon>Paraneoptera</taxon>
        <taxon>Hemiptera</taxon>
        <taxon>Sternorrhyncha</taxon>
        <taxon>Aphidomorpha</taxon>
        <taxon>Aphidoidea</taxon>
        <taxon>Aphididae</taxon>
        <taxon>Macrosiphini</taxon>
        <taxon>Acyrthosiphon</taxon>
    </lineage>
</organism>
<dbReference type="InterPro" id="IPR012337">
    <property type="entry name" value="RNaseH-like_sf"/>
</dbReference>
<accession>A0A8R2F6M8</accession>
<sequence length="468" mass="54193">MRKTIKNELGDRQFSIQVDSTQDIGTIDQAAICLRYVSNSQIKEWLFSVVQVKTSSGKGLYELLKECFSQNDINFKNIIGSSFDGAANMQGEFNGLRAFIKQENQNSVYIWCYAHILNLCVCDTCENLAAKNLFGLLNRLATFFSDSYKKMGVWKEIQEKLTTGQNKLKKLQKIGETRWWSREKALLWMFDGNDCLYPIVINALDFVATSKTFDPKSISEANSLKEKLCQFNIIVTAHLFLPIFKSFGPTSTYLQSKNLDILNAFLMVDKCIADISNLKFENVLKSSKDFVLKMNNSLHKIALNKEIFIENDFPKNRRRIKKLMFDEVCDDEAPTDPKQKFRVEVFQCIIDQLRTSLTERFTNNKTLQKLSLLSSVDHSKLIDELEHFAGIYDKISKPLYKKTVDIYDENTNNDDDNLIVTDMDYEDFSLDWDDTHLSVTESECEHSFIRDEKEVGHFQDIRYLAVWK</sequence>
<proteinExistence type="predicted"/>
<evidence type="ECO:0000313" key="3">
    <source>
        <dbReference type="Proteomes" id="UP000007819"/>
    </source>
</evidence>
<evidence type="ECO:0000313" key="2">
    <source>
        <dbReference type="EnsemblMetazoa" id="XP_008180929.1"/>
    </source>
</evidence>
<dbReference type="AlphaFoldDB" id="A0A8R2F6M8"/>
<dbReference type="PANTHER" id="PTHR45749">
    <property type="match status" value="1"/>
</dbReference>
<dbReference type="OrthoDB" id="6588494at2759"/>
<reference evidence="3" key="1">
    <citation type="submission" date="2010-06" db="EMBL/GenBank/DDBJ databases">
        <authorList>
            <person name="Jiang H."/>
            <person name="Abraham K."/>
            <person name="Ali S."/>
            <person name="Alsbrooks S.L."/>
            <person name="Anim B.N."/>
            <person name="Anosike U.S."/>
            <person name="Attaway T."/>
            <person name="Bandaranaike D.P."/>
            <person name="Battles P.K."/>
            <person name="Bell S.N."/>
            <person name="Bell A.V."/>
            <person name="Beltran B."/>
            <person name="Bickham C."/>
            <person name="Bustamante Y."/>
            <person name="Caleb T."/>
            <person name="Canada A."/>
            <person name="Cardenas V."/>
            <person name="Carter K."/>
            <person name="Chacko J."/>
            <person name="Chandrabose M.N."/>
            <person name="Chavez D."/>
            <person name="Chavez A."/>
            <person name="Chen L."/>
            <person name="Chu H.-S."/>
            <person name="Claassen K.J."/>
            <person name="Cockrell R."/>
            <person name="Collins M."/>
            <person name="Cooper J.A."/>
            <person name="Cree A."/>
            <person name="Curry S.M."/>
            <person name="Da Y."/>
            <person name="Dao M.D."/>
            <person name="Das B."/>
            <person name="Davila M.-L."/>
            <person name="Davy-Carroll L."/>
            <person name="Denson S."/>
            <person name="Dinh H."/>
            <person name="Ebong V.E."/>
            <person name="Edwards J.R."/>
            <person name="Egan A."/>
            <person name="El-Daye J."/>
            <person name="Escobedo L."/>
            <person name="Fernandez S."/>
            <person name="Fernando P.R."/>
            <person name="Flagg N."/>
            <person name="Forbes L.D."/>
            <person name="Fowler R.G."/>
            <person name="Fu Q."/>
            <person name="Gabisi R.A."/>
            <person name="Ganer J."/>
            <person name="Garbino Pronczuk A."/>
            <person name="Garcia R.M."/>
            <person name="Garner T."/>
            <person name="Garrett T.E."/>
            <person name="Gonzalez D.A."/>
            <person name="Hamid H."/>
            <person name="Hawkins E.S."/>
            <person name="Hirani K."/>
            <person name="Hogues M.E."/>
            <person name="Hollins B."/>
            <person name="Hsiao C.-H."/>
            <person name="Jabil R."/>
            <person name="James M.L."/>
            <person name="Jhangiani S.N."/>
            <person name="Johnson B."/>
            <person name="Johnson Q."/>
            <person name="Joshi V."/>
            <person name="Kalu J.B."/>
            <person name="Kam C."/>
            <person name="Kashfia A."/>
            <person name="Keebler J."/>
            <person name="Kisamo H."/>
            <person name="Kovar C.L."/>
            <person name="Lago L.A."/>
            <person name="Lai C.-Y."/>
            <person name="Laidlaw J."/>
            <person name="Lara F."/>
            <person name="Le T.-K."/>
            <person name="Lee S.L."/>
            <person name="Legall F.H."/>
            <person name="Lemon S.J."/>
            <person name="Lewis L.R."/>
            <person name="Li B."/>
            <person name="Liu Y."/>
            <person name="Liu Y.-S."/>
            <person name="Lopez J."/>
            <person name="Lozado R.J."/>
            <person name="Lu J."/>
            <person name="Madu R.C."/>
            <person name="Maheshwari M."/>
            <person name="Maheshwari R."/>
            <person name="Malloy K."/>
            <person name="Martinez E."/>
            <person name="Mathew T."/>
            <person name="Mercado I.C."/>
            <person name="Mercado C."/>
            <person name="Meyer B."/>
            <person name="Montgomery K."/>
            <person name="Morgan M.B."/>
            <person name="Munidasa M."/>
            <person name="Nazareth L.V."/>
            <person name="Nelson J."/>
            <person name="Ng B.M."/>
            <person name="Nguyen N.B."/>
            <person name="Nguyen P.Q."/>
            <person name="Nguyen T."/>
            <person name="Obregon M."/>
            <person name="Okwuonu G.O."/>
            <person name="Onwere C.G."/>
            <person name="Orozco G."/>
            <person name="Parra A."/>
            <person name="Patel S."/>
            <person name="Patil S."/>
            <person name="Perez A."/>
            <person name="Perez Y."/>
            <person name="Pham C."/>
            <person name="Primus E.L."/>
            <person name="Pu L.-L."/>
            <person name="Puazo M."/>
            <person name="Qin X."/>
            <person name="Quiroz J.B."/>
            <person name="Reese J."/>
            <person name="Richards S."/>
            <person name="Rives C.M."/>
            <person name="Robberts R."/>
            <person name="Ruiz S.J."/>
            <person name="Ruiz M.J."/>
            <person name="Santibanez J."/>
            <person name="Schneider B.W."/>
            <person name="Sisson I."/>
            <person name="Smith M."/>
            <person name="Sodergren E."/>
            <person name="Song X.-Z."/>
            <person name="Song B.B."/>
            <person name="Summersgill H."/>
            <person name="Thelus R."/>
            <person name="Thornton R.D."/>
            <person name="Trejos Z.Y."/>
            <person name="Usmani K."/>
            <person name="Vattathil S."/>
            <person name="Villasana D."/>
            <person name="Walker D.L."/>
            <person name="Wang S."/>
            <person name="Wang K."/>
            <person name="White C.S."/>
            <person name="Williams A.C."/>
            <person name="Williamson J."/>
            <person name="Wilson K."/>
            <person name="Woghiren I.O."/>
            <person name="Woodworth J.R."/>
            <person name="Worley K.C."/>
            <person name="Wright R.A."/>
            <person name="Wu W."/>
            <person name="Young L."/>
            <person name="Zhang L."/>
            <person name="Zhang J."/>
            <person name="Zhu Y."/>
            <person name="Muzny D.M."/>
            <person name="Weinstock G."/>
            <person name="Gibbs R.A."/>
        </authorList>
    </citation>
    <scope>NUCLEOTIDE SEQUENCE [LARGE SCALE GENOMIC DNA]</scope>
    <source>
        <strain evidence="3">LSR1</strain>
    </source>
</reference>
<dbReference type="RefSeq" id="XP_008180929.1">
    <property type="nucleotide sequence ID" value="XM_008182707.1"/>
</dbReference>